<comment type="catalytic activity">
    <reaction evidence="10">
        <text>a very-long-chain acyl-CoA + malonyl-CoA + H(+) = a very-long-chain 3-oxoacyl-CoA + CO2 + CoA</text>
        <dbReference type="Rhea" id="RHEA:32727"/>
        <dbReference type="ChEBI" id="CHEBI:15378"/>
        <dbReference type="ChEBI" id="CHEBI:16526"/>
        <dbReference type="ChEBI" id="CHEBI:57287"/>
        <dbReference type="ChEBI" id="CHEBI:57384"/>
        <dbReference type="ChEBI" id="CHEBI:90725"/>
        <dbReference type="ChEBI" id="CHEBI:90736"/>
        <dbReference type="EC" id="2.3.1.199"/>
    </reaction>
</comment>
<keyword evidence="5 10" id="KW-0276">Fatty acid metabolism</keyword>
<dbReference type="PANTHER" id="PTHR11157:SF28">
    <property type="entry name" value="ELONGATION OF VERY LONG CHAIN FATTY ACIDS PROTEIN"/>
    <property type="match status" value="1"/>
</dbReference>
<reference evidence="12" key="1">
    <citation type="submission" date="2020-11" db="EMBL/GenBank/DDBJ databases">
        <authorList>
            <person name="Tran Van P."/>
        </authorList>
    </citation>
    <scope>NUCLEOTIDE SEQUENCE</scope>
</reference>
<dbReference type="EC" id="2.3.1.199" evidence="10"/>
<feature type="signal peptide" evidence="11">
    <location>
        <begin position="1"/>
        <end position="16"/>
    </location>
</feature>
<comment type="caution">
    <text evidence="10">Lacks conserved residue(s) required for the propagation of feature annotation.</text>
</comment>
<evidence type="ECO:0000256" key="6">
    <source>
        <dbReference type="ARBA" id="ARBA00022989"/>
    </source>
</evidence>
<feature type="chain" id="PRO_5031060557" description="Elongation of very long chain fatty acids protein" evidence="11">
    <location>
        <begin position="17"/>
        <end position="118"/>
    </location>
</feature>
<dbReference type="Pfam" id="PF01151">
    <property type="entry name" value="ELO"/>
    <property type="match status" value="1"/>
</dbReference>
<dbReference type="PANTHER" id="PTHR11157">
    <property type="entry name" value="FATTY ACID ACYL TRANSFERASE-RELATED"/>
    <property type="match status" value="1"/>
</dbReference>
<evidence type="ECO:0000256" key="2">
    <source>
        <dbReference type="ARBA" id="ARBA00022516"/>
    </source>
</evidence>
<keyword evidence="4 10" id="KW-0812">Transmembrane</keyword>
<comment type="subcellular location">
    <subcellularLocation>
        <location evidence="1">Membrane</location>
        <topology evidence="1">Multi-pass membrane protein</topology>
    </subcellularLocation>
</comment>
<organism evidence="12">
    <name type="scientific">Timema tahoe</name>
    <dbReference type="NCBI Taxonomy" id="61484"/>
    <lineage>
        <taxon>Eukaryota</taxon>
        <taxon>Metazoa</taxon>
        <taxon>Ecdysozoa</taxon>
        <taxon>Arthropoda</taxon>
        <taxon>Hexapoda</taxon>
        <taxon>Insecta</taxon>
        <taxon>Pterygota</taxon>
        <taxon>Neoptera</taxon>
        <taxon>Polyneoptera</taxon>
        <taxon>Phasmatodea</taxon>
        <taxon>Timematodea</taxon>
        <taxon>Timematoidea</taxon>
        <taxon>Timematidae</taxon>
        <taxon>Timema</taxon>
    </lineage>
</organism>
<evidence type="ECO:0000256" key="4">
    <source>
        <dbReference type="ARBA" id="ARBA00022692"/>
    </source>
</evidence>
<feature type="transmembrane region" description="Helical" evidence="10">
    <location>
        <begin position="59"/>
        <end position="78"/>
    </location>
</feature>
<protein>
    <recommendedName>
        <fullName evidence="10">Elongation of very long chain fatty acids protein</fullName>
        <ecNumber evidence="10">2.3.1.199</ecNumber>
    </recommendedName>
    <alternativeName>
        <fullName evidence="10">Very-long-chain 3-oxoacyl-CoA synthase</fullName>
    </alternativeName>
</protein>
<keyword evidence="2 10" id="KW-0444">Lipid biosynthesis</keyword>
<comment type="similarity">
    <text evidence="10">Belongs to the ELO family.</text>
</comment>
<dbReference type="GO" id="GO:0009922">
    <property type="term" value="F:fatty acid elongase activity"/>
    <property type="evidence" value="ECO:0007669"/>
    <property type="project" value="UniProtKB-EC"/>
</dbReference>
<keyword evidence="3 10" id="KW-0808">Transferase</keyword>
<dbReference type="GO" id="GO:0030148">
    <property type="term" value="P:sphingolipid biosynthetic process"/>
    <property type="evidence" value="ECO:0007669"/>
    <property type="project" value="TreeGrafter"/>
</dbReference>
<evidence type="ECO:0000313" key="12">
    <source>
        <dbReference type="EMBL" id="CAD7463439.1"/>
    </source>
</evidence>
<gene>
    <name evidence="12" type="ORF">TTEB3V08_LOCUS11324</name>
</gene>
<evidence type="ECO:0000256" key="1">
    <source>
        <dbReference type="ARBA" id="ARBA00004141"/>
    </source>
</evidence>
<evidence type="ECO:0000256" key="3">
    <source>
        <dbReference type="ARBA" id="ARBA00022679"/>
    </source>
</evidence>
<dbReference type="GO" id="GO:0019367">
    <property type="term" value="P:fatty acid elongation, saturated fatty acid"/>
    <property type="evidence" value="ECO:0007669"/>
    <property type="project" value="TreeGrafter"/>
</dbReference>
<dbReference type="InterPro" id="IPR002076">
    <property type="entry name" value="ELO_fam"/>
</dbReference>
<evidence type="ECO:0000256" key="7">
    <source>
        <dbReference type="ARBA" id="ARBA00023098"/>
    </source>
</evidence>
<keyword evidence="11" id="KW-0732">Signal</keyword>
<dbReference type="AlphaFoldDB" id="A0A7R9IRS9"/>
<accession>A0A7R9IRS9</accession>
<sequence length="118" mass="13692">MARACWCYMICKVVELLDTVFFVLRKKNNQISYLHLHHHTLMPVCSWIGVKFLPGGHGTLLGVINSFVHIIMYSYYLFAGLGPQFQKYLWWKKHLTTMQMDRVGWRCLRLGLDGGVSG</sequence>
<proteinExistence type="inferred from homology"/>
<evidence type="ECO:0000256" key="11">
    <source>
        <dbReference type="SAM" id="SignalP"/>
    </source>
</evidence>
<dbReference type="GO" id="GO:0005789">
    <property type="term" value="C:endoplasmic reticulum membrane"/>
    <property type="evidence" value="ECO:0007669"/>
    <property type="project" value="TreeGrafter"/>
</dbReference>
<keyword evidence="7 10" id="KW-0443">Lipid metabolism</keyword>
<keyword evidence="8 10" id="KW-0472">Membrane</keyword>
<evidence type="ECO:0000256" key="5">
    <source>
        <dbReference type="ARBA" id="ARBA00022832"/>
    </source>
</evidence>
<dbReference type="GO" id="GO:0034625">
    <property type="term" value="P:fatty acid elongation, monounsaturated fatty acid"/>
    <property type="evidence" value="ECO:0007669"/>
    <property type="project" value="TreeGrafter"/>
</dbReference>
<dbReference type="GO" id="GO:0034626">
    <property type="term" value="P:fatty acid elongation, polyunsaturated fatty acid"/>
    <property type="evidence" value="ECO:0007669"/>
    <property type="project" value="TreeGrafter"/>
</dbReference>
<dbReference type="GO" id="GO:0042761">
    <property type="term" value="P:very long-chain fatty acid biosynthetic process"/>
    <property type="evidence" value="ECO:0007669"/>
    <property type="project" value="TreeGrafter"/>
</dbReference>
<keyword evidence="9 10" id="KW-0275">Fatty acid biosynthesis</keyword>
<evidence type="ECO:0000256" key="8">
    <source>
        <dbReference type="ARBA" id="ARBA00023136"/>
    </source>
</evidence>
<feature type="transmembrane region" description="Helical" evidence="10">
    <location>
        <begin position="36"/>
        <end position="53"/>
    </location>
</feature>
<keyword evidence="6 10" id="KW-1133">Transmembrane helix</keyword>
<dbReference type="EMBL" id="OE008036">
    <property type="protein sequence ID" value="CAD7463439.1"/>
    <property type="molecule type" value="Genomic_DNA"/>
</dbReference>
<evidence type="ECO:0000256" key="9">
    <source>
        <dbReference type="ARBA" id="ARBA00023160"/>
    </source>
</evidence>
<evidence type="ECO:0000256" key="10">
    <source>
        <dbReference type="RuleBase" id="RU361115"/>
    </source>
</evidence>
<name>A0A7R9IRS9_9NEOP</name>